<dbReference type="InterPro" id="IPR001127">
    <property type="entry name" value="PTS_EIIA_1_perm"/>
</dbReference>
<dbReference type="GO" id="GO:0005737">
    <property type="term" value="C:cytoplasm"/>
    <property type="evidence" value="ECO:0007669"/>
    <property type="project" value="UniProtKB-SubCell"/>
</dbReference>
<evidence type="ECO:0000313" key="10">
    <source>
        <dbReference type="Proteomes" id="UP000260812"/>
    </source>
</evidence>
<gene>
    <name evidence="9" type="ORF">DWY69_21950</name>
    <name evidence="8" type="ORF">DXC51_18835</name>
</gene>
<keyword evidence="2" id="KW-0813">Transport</keyword>
<evidence type="ECO:0000313" key="8">
    <source>
        <dbReference type="EMBL" id="RGE57746.1"/>
    </source>
</evidence>
<dbReference type="PANTHER" id="PTHR45008:SF1">
    <property type="entry name" value="PTS SYSTEM GLUCOSE-SPECIFIC EIIA COMPONENT"/>
    <property type="match status" value="1"/>
</dbReference>
<evidence type="ECO:0000256" key="5">
    <source>
        <dbReference type="ARBA" id="ARBA00022683"/>
    </source>
</evidence>
<dbReference type="InterPro" id="IPR050890">
    <property type="entry name" value="PTS_EIIA_component"/>
</dbReference>
<dbReference type="AlphaFoldDB" id="A0A3E3I0H7"/>
<dbReference type="PANTHER" id="PTHR45008">
    <property type="entry name" value="PTS SYSTEM GLUCOSE-SPECIFIC EIIA COMPONENT"/>
    <property type="match status" value="1"/>
</dbReference>
<dbReference type="OrthoDB" id="92465at2"/>
<dbReference type="PROSITE" id="PS00371">
    <property type="entry name" value="PTS_EIIA_TYPE_1_HIS"/>
    <property type="match status" value="1"/>
</dbReference>
<keyword evidence="6" id="KW-0418">Kinase</keyword>
<evidence type="ECO:0000256" key="1">
    <source>
        <dbReference type="ARBA" id="ARBA00004496"/>
    </source>
</evidence>
<evidence type="ECO:0000256" key="3">
    <source>
        <dbReference type="ARBA" id="ARBA00022597"/>
    </source>
</evidence>
<proteinExistence type="predicted"/>
<dbReference type="Proteomes" id="UP000260812">
    <property type="component" value="Unassembled WGS sequence"/>
</dbReference>
<evidence type="ECO:0000256" key="6">
    <source>
        <dbReference type="ARBA" id="ARBA00022777"/>
    </source>
</evidence>
<dbReference type="PROSITE" id="PS51093">
    <property type="entry name" value="PTS_EIIA_TYPE_1"/>
    <property type="match status" value="1"/>
</dbReference>
<dbReference type="FunFam" id="2.70.70.10:FF:000001">
    <property type="entry name" value="PTS system glucose-specific IIA component"/>
    <property type="match status" value="1"/>
</dbReference>
<dbReference type="GO" id="GO:0009401">
    <property type="term" value="P:phosphoenolpyruvate-dependent sugar phosphotransferase system"/>
    <property type="evidence" value="ECO:0007669"/>
    <property type="project" value="UniProtKB-KW"/>
</dbReference>
<evidence type="ECO:0000256" key="4">
    <source>
        <dbReference type="ARBA" id="ARBA00022679"/>
    </source>
</evidence>
<organism evidence="8 10">
    <name type="scientific">Eisenbergiella massiliensis</name>
    <dbReference type="NCBI Taxonomy" id="1720294"/>
    <lineage>
        <taxon>Bacteria</taxon>
        <taxon>Bacillati</taxon>
        <taxon>Bacillota</taxon>
        <taxon>Clostridia</taxon>
        <taxon>Lachnospirales</taxon>
        <taxon>Lachnospiraceae</taxon>
        <taxon>Eisenbergiella</taxon>
    </lineage>
</organism>
<name>A0A3E3I0H7_9FIRM</name>
<protein>
    <submittedName>
        <fullName evidence="8">PTS glucose transporter subunit IIA</fullName>
    </submittedName>
</protein>
<evidence type="ECO:0000259" key="7">
    <source>
        <dbReference type="PROSITE" id="PS51093"/>
    </source>
</evidence>
<reference evidence="8 11" key="1">
    <citation type="submission" date="2018-08" db="EMBL/GenBank/DDBJ databases">
        <title>A genome reference for cultivated species of the human gut microbiota.</title>
        <authorList>
            <person name="Zou Y."/>
            <person name="Xue W."/>
            <person name="Luo G."/>
        </authorList>
    </citation>
    <scope>NUCLEOTIDE SEQUENCE [LARGE SCALE GENOMIC DNA]</scope>
    <source>
        <strain evidence="9 11">AF26-4BH</strain>
        <strain evidence="8">TF05-5AC</strain>
    </source>
</reference>
<evidence type="ECO:0000313" key="9">
    <source>
        <dbReference type="EMBL" id="RGE67573.1"/>
    </source>
</evidence>
<dbReference type="GO" id="GO:0016301">
    <property type="term" value="F:kinase activity"/>
    <property type="evidence" value="ECO:0007669"/>
    <property type="project" value="UniProtKB-KW"/>
</dbReference>
<feature type="domain" description="PTS EIIA type-1" evidence="7">
    <location>
        <begin position="30"/>
        <end position="134"/>
    </location>
</feature>
<dbReference type="EMBL" id="QVLU01000023">
    <property type="protein sequence ID" value="RGE67573.1"/>
    <property type="molecule type" value="Genomic_DNA"/>
</dbReference>
<keyword evidence="3 8" id="KW-0762">Sugar transport</keyword>
<accession>A0A3E3I0H7</accession>
<dbReference type="Pfam" id="PF00358">
    <property type="entry name" value="PTS_EIIA_1"/>
    <property type="match status" value="1"/>
</dbReference>
<sequence length="160" mass="16927">MGLFDAFKKKGIMLGAPMAGECVPLKNVNDPTFSEEILGKGIAIVPAEGKVYAPADGEISTVFPTGHALGLTTEDGIELLIHIGLDTVQLNGQHFTIKTEAGKKVKKGDLLVEADLEKIKEAGYDVITPMIVCNTTDFASVEGKTGIAVKPGDDCLEIKK</sequence>
<dbReference type="Gene3D" id="2.70.70.10">
    <property type="entry name" value="Glucose Permease (Domain IIA)"/>
    <property type="match status" value="1"/>
</dbReference>
<dbReference type="RefSeq" id="WP_021638869.1">
    <property type="nucleotide sequence ID" value="NZ_CAMAZV010000150.1"/>
</dbReference>
<dbReference type="SUPFAM" id="SSF51261">
    <property type="entry name" value="Duplicated hybrid motif"/>
    <property type="match status" value="1"/>
</dbReference>
<dbReference type="NCBIfam" id="TIGR00830">
    <property type="entry name" value="PTBA"/>
    <property type="match status" value="1"/>
</dbReference>
<comment type="subcellular location">
    <subcellularLocation>
        <location evidence="1">Cytoplasm</location>
    </subcellularLocation>
</comment>
<evidence type="ECO:0000313" key="11">
    <source>
        <dbReference type="Proteomes" id="UP000261166"/>
    </source>
</evidence>
<dbReference type="GeneID" id="86056877"/>
<comment type="caution">
    <text evidence="8">The sequence shown here is derived from an EMBL/GenBank/DDBJ whole genome shotgun (WGS) entry which is preliminary data.</text>
</comment>
<evidence type="ECO:0000256" key="2">
    <source>
        <dbReference type="ARBA" id="ARBA00022448"/>
    </source>
</evidence>
<keyword evidence="4" id="KW-0808">Transferase</keyword>
<dbReference type="Proteomes" id="UP000261166">
    <property type="component" value="Unassembled WGS sequence"/>
</dbReference>
<dbReference type="InterPro" id="IPR011055">
    <property type="entry name" value="Dup_hybrid_motif"/>
</dbReference>
<dbReference type="GeneID" id="97988871"/>
<keyword evidence="5" id="KW-0598">Phosphotransferase system</keyword>
<keyword evidence="10" id="KW-1185">Reference proteome</keyword>
<dbReference type="EMBL" id="QVLV01000014">
    <property type="protein sequence ID" value="RGE57746.1"/>
    <property type="molecule type" value="Genomic_DNA"/>
</dbReference>